<dbReference type="EMBL" id="AOHV01000029">
    <property type="protein sequence ID" value="ELY36305.1"/>
    <property type="molecule type" value="Genomic_DNA"/>
</dbReference>
<keyword evidence="1" id="KW-0472">Membrane</keyword>
<evidence type="ECO:0000256" key="1">
    <source>
        <dbReference type="SAM" id="Phobius"/>
    </source>
</evidence>
<feature type="transmembrane region" description="Helical" evidence="1">
    <location>
        <begin position="83"/>
        <end position="103"/>
    </location>
</feature>
<dbReference type="KEGG" id="hje:HacjB3_11170"/>
<dbReference type="PATRIC" id="fig|795797.18.peg.2234"/>
<protein>
    <submittedName>
        <fullName evidence="2">Uncharacterized protein</fullName>
    </submittedName>
</protein>
<keyword evidence="1" id="KW-1133">Transmembrane helix</keyword>
<evidence type="ECO:0000313" key="4">
    <source>
        <dbReference type="Proteomes" id="UP000000390"/>
    </source>
</evidence>
<reference evidence="2 4" key="1">
    <citation type="journal article" date="2010" name="J. Bacteriol.">
        <title>Complete genome sequence of Halalkalicoccus jeotgali B3(T), an extremely halophilic archaeon.</title>
        <authorList>
            <person name="Roh S.W."/>
            <person name="Nam Y.D."/>
            <person name="Nam S.H."/>
            <person name="Choi S.H."/>
            <person name="Park H.S."/>
            <person name="Bae J.W."/>
        </authorList>
    </citation>
    <scope>NUCLEOTIDE SEQUENCE [LARGE SCALE GENOMIC DNA]</scope>
    <source>
        <strain evidence="2">B3</strain>
        <strain evidence="4">DSM 18796 / CECT 7217 / JCM 14584 / KCTC 4019 / B3</strain>
    </source>
</reference>
<dbReference type="HOGENOM" id="CLU_2243744_0_0_2"/>
<sequence length="104" mass="10920">MTDGSVGGDASPDERAWRELIERRISIEHDCPQRAGELAASRRAFEATGDPSKSNRLRTVVRGLVVLAIPLIVYSELTAPTGAINYGGLGIGIALMVAGGLACL</sequence>
<keyword evidence="1" id="KW-0812">Transmembrane</keyword>
<proteinExistence type="predicted"/>
<evidence type="ECO:0000313" key="5">
    <source>
        <dbReference type="Proteomes" id="UP000011645"/>
    </source>
</evidence>
<dbReference type="RefSeq" id="WP_008416824.1">
    <property type="nucleotide sequence ID" value="NC_014297.1"/>
</dbReference>
<gene>
    <name evidence="2" type="ordered locus">HacjB3_11170</name>
    <name evidence="3" type="ORF">C497_11493</name>
</gene>
<evidence type="ECO:0000313" key="2">
    <source>
        <dbReference type="EMBL" id="ADJ15617.1"/>
    </source>
</evidence>
<dbReference type="Proteomes" id="UP000011645">
    <property type="component" value="Unassembled WGS sequence"/>
</dbReference>
<name>D8J500_HALJB</name>
<keyword evidence="5" id="KW-1185">Reference proteome</keyword>
<dbReference type="AlphaFoldDB" id="D8J500"/>
<dbReference type="EMBL" id="CP002062">
    <property type="protein sequence ID" value="ADJ15617.1"/>
    <property type="molecule type" value="Genomic_DNA"/>
</dbReference>
<evidence type="ECO:0000313" key="3">
    <source>
        <dbReference type="EMBL" id="ELY36305.1"/>
    </source>
</evidence>
<dbReference type="OrthoDB" id="269022at2157"/>
<reference evidence="3 5" key="2">
    <citation type="journal article" date="2014" name="PLoS Genet.">
        <title>Phylogenetically driven sequencing of extremely halophilic archaea reveals strategies for static and dynamic osmo-response.</title>
        <authorList>
            <person name="Becker E.A."/>
            <person name="Seitzer P.M."/>
            <person name="Tritt A."/>
            <person name="Larsen D."/>
            <person name="Krusor M."/>
            <person name="Yao A.I."/>
            <person name="Wu D."/>
            <person name="Madern D."/>
            <person name="Eisen J.A."/>
            <person name="Darling A.E."/>
            <person name="Facciotti M.T."/>
        </authorList>
    </citation>
    <scope>NUCLEOTIDE SEQUENCE [LARGE SCALE GENOMIC DNA]</scope>
    <source>
        <strain evidence="3">B3</strain>
        <strain evidence="5">DSM 18796 / CECT 7217 / JCM 14584 / KCTC 4019 / B3</strain>
    </source>
</reference>
<organism evidence="2 4">
    <name type="scientific">Halalkalicoccus jeotgali (strain DSM 18796 / CECT 7217 / JCM 14584 / KCTC 4019 / B3)</name>
    <dbReference type="NCBI Taxonomy" id="795797"/>
    <lineage>
        <taxon>Archaea</taxon>
        <taxon>Methanobacteriati</taxon>
        <taxon>Methanobacteriota</taxon>
        <taxon>Stenosarchaea group</taxon>
        <taxon>Halobacteria</taxon>
        <taxon>Halobacteriales</taxon>
        <taxon>Halococcaceae</taxon>
        <taxon>Halalkalicoccus</taxon>
    </lineage>
</organism>
<dbReference type="GeneID" id="9420047"/>
<feature type="transmembrane region" description="Helical" evidence="1">
    <location>
        <begin position="59"/>
        <end position="77"/>
    </location>
</feature>
<accession>D8J500</accession>
<dbReference type="Proteomes" id="UP000000390">
    <property type="component" value="Chromosome"/>
</dbReference>